<dbReference type="GO" id="GO:0005524">
    <property type="term" value="F:ATP binding"/>
    <property type="evidence" value="ECO:0007669"/>
    <property type="project" value="UniProtKB-KW"/>
</dbReference>
<dbReference type="Proteomes" id="UP001596302">
    <property type="component" value="Unassembled WGS sequence"/>
</dbReference>
<dbReference type="Pfam" id="PF12399">
    <property type="entry name" value="BCA_ABC_TP_C"/>
    <property type="match status" value="1"/>
</dbReference>
<dbReference type="EMBL" id="JBHSQW010000010">
    <property type="protein sequence ID" value="MFC5993629.1"/>
    <property type="molecule type" value="Genomic_DNA"/>
</dbReference>
<dbReference type="InterPro" id="IPR003439">
    <property type="entry name" value="ABC_transporter-like_ATP-bd"/>
</dbReference>
<keyword evidence="1" id="KW-0813">Transport</keyword>
<dbReference type="RefSeq" id="WP_379583420.1">
    <property type="nucleotide sequence ID" value="NZ_JBHSQW010000010.1"/>
</dbReference>
<dbReference type="CDD" id="cd03219">
    <property type="entry name" value="ABC_Mj1267_LivG_branched"/>
    <property type="match status" value="1"/>
</dbReference>
<sequence length="254" mass="27181">MTKAFGGVIAVNDVDIHIQPEGVTALIGPNGAGKTTLFNLISGAVSPSKGTVELAGKDITRLSVAERAKLGMSRTFQTPQLFASLTVLENVVVSRSVRLGSSYLADLLGVPARTRRLRKEYDVAFEVLGRFGVDKFADEYPQNLPYGHQRRVEIARAVASEPRVILLDEPLAGLNATESAELGDLFIQLGRSGTAVVLVEHDVGTVMRVSDSVYVLENGGLIAYGTPEQVQQNPAVMEAYLGRGFAGVKQRSGL</sequence>
<reference evidence="6" key="1">
    <citation type="journal article" date="2019" name="Int. J. Syst. Evol. Microbiol.">
        <title>The Global Catalogue of Microorganisms (GCM) 10K type strain sequencing project: providing services to taxonomists for standard genome sequencing and annotation.</title>
        <authorList>
            <consortium name="The Broad Institute Genomics Platform"/>
            <consortium name="The Broad Institute Genome Sequencing Center for Infectious Disease"/>
            <person name="Wu L."/>
            <person name="Ma J."/>
        </authorList>
    </citation>
    <scope>NUCLEOTIDE SEQUENCE [LARGE SCALE GENOMIC DNA]</scope>
    <source>
        <strain evidence="6">CCM 8391</strain>
    </source>
</reference>
<dbReference type="Gene3D" id="3.40.50.300">
    <property type="entry name" value="P-loop containing nucleotide triphosphate hydrolases"/>
    <property type="match status" value="1"/>
</dbReference>
<organism evidence="5 6">
    <name type="scientific">Pseudonocardia hispaniensis</name>
    <dbReference type="NCBI Taxonomy" id="904933"/>
    <lineage>
        <taxon>Bacteria</taxon>
        <taxon>Bacillati</taxon>
        <taxon>Actinomycetota</taxon>
        <taxon>Actinomycetes</taxon>
        <taxon>Pseudonocardiales</taxon>
        <taxon>Pseudonocardiaceae</taxon>
        <taxon>Pseudonocardia</taxon>
    </lineage>
</organism>
<feature type="domain" description="ABC transporter" evidence="4">
    <location>
        <begin position="2"/>
        <end position="243"/>
    </location>
</feature>
<dbReference type="Pfam" id="PF00005">
    <property type="entry name" value="ABC_tran"/>
    <property type="match status" value="1"/>
</dbReference>
<evidence type="ECO:0000256" key="1">
    <source>
        <dbReference type="ARBA" id="ARBA00022448"/>
    </source>
</evidence>
<evidence type="ECO:0000313" key="5">
    <source>
        <dbReference type="EMBL" id="MFC5993629.1"/>
    </source>
</evidence>
<accession>A0ABW1IYP6</accession>
<evidence type="ECO:0000256" key="2">
    <source>
        <dbReference type="ARBA" id="ARBA00022741"/>
    </source>
</evidence>
<comment type="caution">
    <text evidence="5">The sequence shown here is derived from an EMBL/GenBank/DDBJ whole genome shotgun (WGS) entry which is preliminary data.</text>
</comment>
<name>A0ABW1IYP6_9PSEU</name>
<proteinExistence type="predicted"/>
<keyword evidence="3 5" id="KW-0067">ATP-binding</keyword>
<keyword evidence="2" id="KW-0547">Nucleotide-binding</keyword>
<dbReference type="InterPro" id="IPR027417">
    <property type="entry name" value="P-loop_NTPase"/>
</dbReference>
<dbReference type="SMART" id="SM00382">
    <property type="entry name" value="AAA"/>
    <property type="match status" value="1"/>
</dbReference>
<dbReference type="InterPro" id="IPR003593">
    <property type="entry name" value="AAA+_ATPase"/>
</dbReference>
<evidence type="ECO:0000313" key="6">
    <source>
        <dbReference type="Proteomes" id="UP001596302"/>
    </source>
</evidence>
<dbReference type="SUPFAM" id="SSF52540">
    <property type="entry name" value="P-loop containing nucleoside triphosphate hydrolases"/>
    <property type="match status" value="1"/>
</dbReference>
<evidence type="ECO:0000259" key="4">
    <source>
        <dbReference type="PROSITE" id="PS50893"/>
    </source>
</evidence>
<protein>
    <submittedName>
        <fullName evidence="5">ABC transporter ATP-binding protein</fullName>
    </submittedName>
</protein>
<keyword evidence="6" id="KW-1185">Reference proteome</keyword>
<dbReference type="InterPro" id="IPR032823">
    <property type="entry name" value="BCA_ABC_TP_C"/>
</dbReference>
<gene>
    <name evidence="5" type="ORF">ACFQE5_05290</name>
</gene>
<dbReference type="PROSITE" id="PS50893">
    <property type="entry name" value="ABC_TRANSPORTER_2"/>
    <property type="match status" value="1"/>
</dbReference>
<evidence type="ECO:0000256" key="3">
    <source>
        <dbReference type="ARBA" id="ARBA00022840"/>
    </source>
</evidence>
<dbReference type="InterPro" id="IPR051120">
    <property type="entry name" value="ABC_AA/LPS_Transport"/>
</dbReference>
<dbReference type="PANTHER" id="PTHR45772">
    <property type="entry name" value="CONSERVED COMPONENT OF ABC TRANSPORTER FOR NATURAL AMINO ACIDS-RELATED"/>
    <property type="match status" value="1"/>
</dbReference>